<evidence type="ECO:0000259" key="1">
    <source>
        <dbReference type="PROSITE" id="PS52045"/>
    </source>
</evidence>
<dbReference type="PANTHER" id="PTHR31589">
    <property type="entry name" value="PROTEIN, PUTATIVE (DUF239)-RELATED-RELATED"/>
    <property type="match status" value="1"/>
</dbReference>
<dbReference type="AlphaFoldDB" id="A0A7N2R4E0"/>
<name>A0A7N2R4E0_QUELO</name>
<dbReference type="Gramene" id="QL05p017542:mrna">
    <property type="protein sequence ID" value="QL05p017542:mrna"/>
    <property type="gene ID" value="QL05p017542"/>
</dbReference>
<evidence type="ECO:0000313" key="3">
    <source>
        <dbReference type="Proteomes" id="UP000594261"/>
    </source>
</evidence>
<feature type="domain" description="Neprosin PEP catalytic" evidence="1">
    <location>
        <begin position="66"/>
        <end position="298"/>
    </location>
</feature>
<organism evidence="2 3">
    <name type="scientific">Quercus lobata</name>
    <name type="common">Valley oak</name>
    <dbReference type="NCBI Taxonomy" id="97700"/>
    <lineage>
        <taxon>Eukaryota</taxon>
        <taxon>Viridiplantae</taxon>
        <taxon>Streptophyta</taxon>
        <taxon>Embryophyta</taxon>
        <taxon>Tracheophyta</taxon>
        <taxon>Spermatophyta</taxon>
        <taxon>Magnoliopsida</taxon>
        <taxon>eudicotyledons</taxon>
        <taxon>Gunneridae</taxon>
        <taxon>Pentapetalae</taxon>
        <taxon>rosids</taxon>
        <taxon>fabids</taxon>
        <taxon>Fagales</taxon>
        <taxon>Fagaceae</taxon>
        <taxon>Quercus</taxon>
    </lineage>
</organism>
<dbReference type="PROSITE" id="PS52045">
    <property type="entry name" value="NEPROSIN_PEP_CD"/>
    <property type="match status" value="1"/>
</dbReference>
<accession>A0A7N2R4E0</accession>
<evidence type="ECO:0000313" key="2">
    <source>
        <dbReference type="EnsemblPlants" id="QL05p017542:mrna"/>
    </source>
</evidence>
<dbReference type="InterPro" id="IPR053168">
    <property type="entry name" value="Glutamic_endopeptidase"/>
</dbReference>
<dbReference type="EMBL" id="LRBV02000005">
    <property type="status" value="NOT_ANNOTATED_CDS"/>
    <property type="molecule type" value="Genomic_DNA"/>
</dbReference>
<dbReference type="EnsemblPlants" id="QL05p017542:mrna">
    <property type="protein sequence ID" value="QL05p017542:mrna"/>
    <property type="gene ID" value="QL05p017542"/>
</dbReference>
<dbReference type="PANTHER" id="PTHR31589:SF221">
    <property type="entry name" value="LIGASE, PUTATIVE (DUF239)-RELATED"/>
    <property type="match status" value="1"/>
</dbReference>
<protein>
    <recommendedName>
        <fullName evidence="1">Neprosin PEP catalytic domain-containing protein</fullName>
    </recommendedName>
</protein>
<dbReference type="Proteomes" id="UP000594261">
    <property type="component" value="Chromosome 5"/>
</dbReference>
<dbReference type="InterPro" id="IPR004314">
    <property type="entry name" value="Neprosin"/>
</dbReference>
<dbReference type="InParanoid" id="A0A7N2R4E0"/>
<reference evidence="2" key="2">
    <citation type="submission" date="2021-01" db="UniProtKB">
        <authorList>
            <consortium name="EnsemblPlants"/>
        </authorList>
    </citation>
    <scope>IDENTIFICATION</scope>
</reference>
<keyword evidence="3" id="KW-1185">Reference proteome</keyword>
<dbReference type="OMA" id="WGCEDSE"/>
<dbReference type="Pfam" id="PF03080">
    <property type="entry name" value="Neprosin"/>
    <property type="match status" value="1"/>
</dbReference>
<reference evidence="2 3" key="1">
    <citation type="journal article" date="2016" name="G3 (Bethesda)">
        <title>First Draft Assembly and Annotation of the Genome of a California Endemic Oak Quercus lobata Nee (Fagaceae).</title>
        <authorList>
            <person name="Sork V.L."/>
            <person name="Fitz-Gibbon S.T."/>
            <person name="Puiu D."/>
            <person name="Crepeau M."/>
            <person name="Gugger P.F."/>
            <person name="Sherman R."/>
            <person name="Stevens K."/>
            <person name="Langley C.H."/>
            <person name="Pellegrini M."/>
            <person name="Salzberg S.L."/>
        </authorList>
    </citation>
    <scope>NUCLEOTIDE SEQUENCE [LARGE SCALE GENOMIC DNA]</scope>
    <source>
        <strain evidence="2 3">cv. SW786</strain>
    </source>
</reference>
<sequence length="298" mass="33515">MANDIQTKLGCSTFFFIALLCMLSKKIVDGRRMSSMKNRELVPRKGTVKTIESEDGDIIDCVDIYQQPSLDHPALKNHTIELATGHYYGLEAYPNVWHPNVTSTGEFSTSQVWISSSGPIVNSSTMEAGWMVAPADTRSTLFIYSLSCDNFILFLDGYKTGCVNAACGFVQVSQSCFRYTIEPVSQYNGKQYETYMSIRKLPDTNWWLIYQDEQVGYWPANIFKEFGEYAAHINFGGKIYNSEPGGIHTSTQMGSGHFSSEGYGRAYFIRNIRYSNKNGTFVSPKPSAFQQLVKKPVL</sequence>
<proteinExistence type="predicted"/>